<feature type="region of interest" description="Disordered" evidence="1">
    <location>
        <begin position="22"/>
        <end position="60"/>
    </location>
</feature>
<evidence type="ECO:0000313" key="2">
    <source>
        <dbReference type="EMBL" id="GAA4104544.1"/>
    </source>
</evidence>
<gene>
    <name evidence="2" type="ORF">GCM10022214_83820</name>
</gene>
<keyword evidence="3" id="KW-1185">Reference proteome</keyword>
<reference evidence="3" key="1">
    <citation type="journal article" date="2019" name="Int. J. Syst. Evol. Microbiol.">
        <title>The Global Catalogue of Microorganisms (GCM) 10K type strain sequencing project: providing services to taxonomists for standard genome sequencing and annotation.</title>
        <authorList>
            <consortium name="The Broad Institute Genomics Platform"/>
            <consortium name="The Broad Institute Genome Sequencing Center for Infectious Disease"/>
            <person name="Wu L."/>
            <person name="Ma J."/>
        </authorList>
    </citation>
    <scope>NUCLEOTIDE SEQUENCE [LARGE SCALE GENOMIC DNA]</scope>
    <source>
        <strain evidence="3">JCM 16702</strain>
    </source>
</reference>
<protein>
    <recommendedName>
        <fullName evidence="4">DUF4115 domain-containing protein</fullName>
    </recommendedName>
</protein>
<comment type="caution">
    <text evidence="2">The sequence shown here is derived from an EMBL/GenBank/DDBJ whole genome shotgun (WGS) entry which is preliminary data.</text>
</comment>
<proteinExistence type="predicted"/>
<name>A0ABP7X503_9ACTN</name>
<organism evidence="2 3">
    <name type="scientific">Actinomadura miaoliensis</name>
    <dbReference type="NCBI Taxonomy" id="430685"/>
    <lineage>
        <taxon>Bacteria</taxon>
        <taxon>Bacillati</taxon>
        <taxon>Actinomycetota</taxon>
        <taxon>Actinomycetes</taxon>
        <taxon>Streptosporangiales</taxon>
        <taxon>Thermomonosporaceae</taxon>
        <taxon>Actinomadura</taxon>
    </lineage>
</organism>
<evidence type="ECO:0008006" key="4">
    <source>
        <dbReference type="Google" id="ProtNLM"/>
    </source>
</evidence>
<accession>A0ABP7X503</accession>
<evidence type="ECO:0000256" key="1">
    <source>
        <dbReference type="SAM" id="MobiDB-lite"/>
    </source>
</evidence>
<sequence length="139" mass="14090">MAVMLALALLVVGGVALVNALSSDSEGGPPETAATAGTAGTPGSADPAPTRSSRSRSAASTPLVIRVIGAPTKVVVTVPETGEVLQQGVLNTGEERQYDKAPLQVVAADGGAVEVLIYGREQPRATAGERKNWFVPSRG</sequence>
<evidence type="ECO:0000313" key="3">
    <source>
        <dbReference type="Proteomes" id="UP001500683"/>
    </source>
</evidence>
<dbReference type="EMBL" id="BAAAZG010000080">
    <property type="protein sequence ID" value="GAA4104544.1"/>
    <property type="molecule type" value="Genomic_DNA"/>
</dbReference>
<dbReference type="Proteomes" id="UP001500683">
    <property type="component" value="Unassembled WGS sequence"/>
</dbReference>